<evidence type="ECO:0000256" key="1">
    <source>
        <dbReference type="ARBA" id="ARBA00001946"/>
    </source>
</evidence>
<dbReference type="EC" id="2.7.4.6" evidence="3"/>
<comment type="cofactor">
    <cofactor evidence="1">
        <name>Mg(2+)</name>
        <dbReference type="ChEBI" id="CHEBI:18420"/>
    </cofactor>
</comment>
<reference evidence="8 9" key="1">
    <citation type="journal article" date="2016" name="Nat. Commun.">
        <title>Thousands of microbial genomes shed light on interconnected biogeochemical processes in an aquifer system.</title>
        <authorList>
            <person name="Anantharaman K."/>
            <person name="Brown C.T."/>
            <person name="Hug L.A."/>
            <person name="Sharon I."/>
            <person name="Castelle C.J."/>
            <person name="Probst A.J."/>
            <person name="Thomas B.C."/>
            <person name="Singh A."/>
            <person name="Wilkins M.J."/>
            <person name="Karaoz U."/>
            <person name="Brodie E.L."/>
            <person name="Williams K.H."/>
            <person name="Hubbard S.S."/>
            <person name="Banfield J.F."/>
        </authorList>
    </citation>
    <scope>NUCLEOTIDE SEQUENCE [LARGE SCALE GENOMIC DNA]</scope>
</reference>
<gene>
    <name evidence="8" type="ORF">A3G64_02575</name>
</gene>
<keyword evidence="4" id="KW-0808">Transferase</keyword>
<evidence type="ECO:0000259" key="7">
    <source>
        <dbReference type="SMART" id="SM00562"/>
    </source>
</evidence>
<dbReference type="GO" id="GO:0004550">
    <property type="term" value="F:nucleoside diphosphate kinase activity"/>
    <property type="evidence" value="ECO:0007669"/>
    <property type="project" value="UniProtKB-EC"/>
</dbReference>
<dbReference type="PANTHER" id="PTHR11349">
    <property type="entry name" value="NUCLEOSIDE DIPHOSPHATE KINASE"/>
    <property type="match status" value="1"/>
</dbReference>
<evidence type="ECO:0000256" key="6">
    <source>
        <dbReference type="PROSITE-ProRule" id="PRU00706"/>
    </source>
</evidence>
<dbReference type="PROSITE" id="PS51374">
    <property type="entry name" value="NDPK_LIKE"/>
    <property type="match status" value="1"/>
</dbReference>
<dbReference type="STRING" id="1798653.A3G64_02575"/>
<evidence type="ECO:0000313" key="9">
    <source>
        <dbReference type="Proteomes" id="UP000179281"/>
    </source>
</evidence>
<evidence type="ECO:0000313" key="8">
    <source>
        <dbReference type="EMBL" id="OGZ02037.1"/>
    </source>
</evidence>
<dbReference type="InterPro" id="IPR036850">
    <property type="entry name" value="NDK-like_dom_sf"/>
</dbReference>
<dbReference type="SMART" id="SM00562">
    <property type="entry name" value="NDK"/>
    <property type="match status" value="1"/>
</dbReference>
<comment type="caution">
    <text evidence="8">The sequence shown here is derived from an EMBL/GenBank/DDBJ whole genome shotgun (WGS) entry which is preliminary data.</text>
</comment>
<dbReference type="Gene3D" id="3.30.70.141">
    <property type="entry name" value="Nucleoside diphosphate kinase-like domain"/>
    <property type="match status" value="1"/>
</dbReference>
<dbReference type="Pfam" id="PF00334">
    <property type="entry name" value="NDK"/>
    <property type="match status" value="2"/>
</dbReference>
<dbReference type="EMBL" id="MHLD01000031">
    <property type="protein sequence ID" value="OGZ02037.1"/>
    <property type="molecule type" value="Genomic_DNA"/>
</dbReference>
<feature type="domain" description="Nucleoside diphosphate kinase-like" evidence="7">
    <location>
        <begin position="8"/>
        <end position="188"/>
    </location>
</feature>
<dbReference type="InterPro" id="IPR034907">
    <property type="entry name" value="NDK-like_dom"/>
</dbReference>
<comment type="similarity">
    <text evidence="2 6">Belongs to the NDK family.</text>
</comment>
<accession>A0A1G2CLC3</accession>
<sequence length="198" mass="21958">MTLAEQREERTFILVKPDGVKRGLVGECVTRLEQRGLKIIGLKMIRATKEHIDGHLPRSKEWMEAVGQKSLNDYGTYGIDPVELLGTDDPQKIGQMVRGWGVEFLTSGPMVAMVVKGIHAIAMVRKIVGNTLPSKAEMGTIRGDYSVDSAILANSGKRAVHNLVHASGDAEEAAHEVLHWFAPEEIHDYKRAEEDIMF</sequence>
<evidence type="ECO:0000256" key="4">
    <source>
        <dbReference type="ARBA" id="ARBA00022679"/>
    </source>
</evidence>
<dbReference type="SUPFAM" id="SSF54919">
    <property type="entry name" value="Nucleoside diphosphate kinase, NDK"/>
    <property type="match status" value="1"/>
</dbReference>
<name>A0A1G2CLC3_9BACT</name>
<organism evidence="8 9">
    <name type="scientific">Candidatus Liptonbacteria bacterium RIFCSPLOWO2_12_FULL_60_15</name>
    <dbReference type="NCBI Taxonomy" id="1798653"/>
    <lineage>
        <taxon>Bacteria</taxon>
        <taxon>Candidatus Liptoniibacteriota</taxon>
    </lineage>
</organism>
<keyword evidence="5 8" id="KW-0418">Kinase</keyword>
<evidence type="ECO:0000256" key="3">
    <source>
        <dbReference type="ARBA" id="ARBA00012966"/>
    </source>
</evidence>
<evidence type="ECO:0000256" key="2">
    <source>
        <dbReference type="ARBA" id="ARBA00008142"/>
    </source>
</evidence>
<protein>
    <recommendedName>
        <fullName evidence="3">nucleoside-diphosphate kinase</fullName>
        <ecNumber evidence="3">2.7.4.6</ecNumber>
    </recommendedName>
</protein>
<proteinExistence type="inferred from homology"/>
<dbReference type="AlphaFoldDB" id="A0A1G2CLC3"/>
<dbReference type="Proteomes" id="UP000179281">
    <property type="component" value="Unassembled WGS sequence"/>
</dbReference>
<evidence type="ECO:0000256" key="5">
    <source>
        <dbReference type="ARBA" id="ARBA00022777"/>
    </source>
</evidence>
<comment type="caution">
    <text evidence="6">Lacks conserved residue(s) required for the propagation of feature annotation.</text>
</comment>